<reference evidence="2 3" key="1">
    <citation type="submission" date="2020-08" db="EMBL/GenBank/DDBJ databases">
        <authorList>
            <person name="Newling K."/>
            <person name="Davey J."/>
            <person name="Forrester S."/>
        </authorList>
    </citation>
    <scope>NUCLEOTIDE SEQUENCE [LARGE SCALE GENOMIC DNA]</scope>
    <source>
        <strain evidence="3">Crithidia deanei Carvalho (ATCC PRA-265)</strain>
    </source>
</reference>
<dbReference type="VEuPathDB" id="TriTrypDB:ADEAN_000603100"/>
<feature type="region of interest" description="Disordered" evidence="1">
    <location>
        <begin position="289"/>
        <end position="356"/>
    </location>
</feature>
<feature type="compositionally biased region" description="Polar residues" evidence="1">
    <location>
        <begin position="42"/>
        <end position="52"/>
    </location>
</feature>
<dbReference type="PANTHER" id="PTHR20916:SF18">
    <property type="entry name" value="IPT_TIG DOMAIN-CONTAINING PROTEIN"/>
    <property type="match status" value="1"/>
</dbReference>
<accession>A0A7G2CJV3</accession>
<dbReference type="Proteomes" id="UP000515908">
    <property type="component" value="Chromosome 11"/>
</dbReference>
<organism evidence="2 3">
    <name type="scientific">Angomonas deanei</name>
    <dbReference type="NCBI Taxonomy" id="59799"/>
    <lineage>
        <taxon>Eukaryota</taxon>
        <taxon>Discoba</taxon>
        <taxon>Euglenozoa</taxon>
        <taxon>Kinetoplastea</taxon>
        <taxon>Metakinetoplastina</taxon>
        <taxon>Trypanosomatida</taxon>
        <taxon>Trypanosomatidae</taxon>
        <taxon>Strigomonadinae</taxon>
        <taxon>Angomonas</taxon>
    </lineage>
</organism>
<gene>
    <name evidence="2" type="ORF">ADEAN_000603100</name>
</gene>
<feature type="compositionally biased region" description="Low complexity" evidence="1">
    <location>
        <begin position="294"/>
        <end position="306"/>
    </location>
</feature>
<name>A0A7G2CJV3_9TRYP</name>
<feature type="compositionally biased region" description="Low complexity" evidence="1">
    <location>
        <begin position="95"/>
        <end position="112"/>
    </location>
</feature>
<keyword evidence="3" id="KW-1185">Reference proteome</keyword>
<feature type="compositionally biased region" description="Basic and acidic residues" evidence="1">
    <location>
        <begin position="404"/>
        <end position="413"/>
    </location>
</feature>
<dbReference type="EMBL" id="LR877155">
    <property type="protein sequence ID" value="CAD2218542.1"/>
    <property type="molecule type" value="Genomic_DNA"/>
</dbReference>
<feature type="region of interest" description="Disordered" evidence="1">
    <location>
        <begin position="211"/>
        <end position="230"/>
    </location>
</feature>
<dbReference type="AlphaFoldDB" id="A0A7G2CJV3"/>
<evidence type="ECO:0000313" key="2">
    <source>
        <dbReference type="EMBL" id="CAD2218542.1"/>
    </source>
</evidence>
<feature type="region of interest" description="Disordered" evidence="1">
    <location>
        <begin position="1"/>
        <end position="145"/>
    </location>
</feature>
<evidence type="ECO:0000313" key="3">
    <source>
        <dbReference type="Proteomes" id="UP000515908"/>
    </source>
</evidence>
<protein>
    <submittedName>
        <fullName evidence="2">Uncharacterized protein</fullName>
    </submittedName>
</protein>
<feature type="compositionally biased region" description="Polar residues" evidence="1">
    <location>
        <begin position="213"/>
        <end position="224"/>
    </location>
</feature>
<dbReference type="PANTHER" id="PTHR20916">
    <property type="entry name" value="CYSTEINE AND GLYCINE-RICH PROTEIN 2 BINDING PROTEIN"/>
    <property type="match status" value="1"/>
</dbReference>
<feature type="region of interest" description="Disordered" evidence="1">
    <location>
        <begin position="404"/>
        <end position="435"/>
    </location>
</feature>
<feature type="compositionally biased region" description="Polar residues" evidence="1">
    <location>
        <begin position="69"/>
        <end position="79"/>
    </location>
</feature>
<feature type="region of interest" description="Disordered" evidence="1">
    <location>
        <begin position="253"/>
        <end position="277"/>
    </location>
</feature>
<feature type="compositionally biased region" description="Polar residues" evidence="1">
    <location>
        <begin position="1"/>
        <end position="11"/>
    </location>
</feature>
<feature type="compositionally biased region" description="Polar residues" evidence="1">
    <location>
        <begin position="18"/>
        <end position="32"/>
    </location>
</feature>
<proteinExistence type="predicted"/>
<sequence length="612" mass="66807">MYPSSTPQKRNSLVRRSVGSTDTATTPVTSHKATTRGKPSTPRLNFSTSPTVGGSGDSLTPRKKKSLSAVKSTNASGSSYAGRAHPGAAVKRRSSSLPHNNNSNSNHNNNGNDLKTEIRVPLSARRPCRDDSVDVPKNNTNNSNPKIKIVGIQKTSRRPSLSASFLETNNNSITSVEADTKPWLRPATKGILKKENRDTNKTRRVRFDEGNVRRTSSSLNSPHNNNDKFLHTSTIDRTLHINLDNVDVAQLADSPSKQKQKNSKTLTTLHSVQSPAEWDDDSDYFNKQFGITTNNNSSSNNRRSSSPVLFHETPPPPMTVEELSNSLPTNTTEDGNEEEDSTAPSSGGDSPLLAPEEPAAALTPSTTTNNNKNNTGYASSSYVDALTQCERRLLRALVMRNKAAESKNNKEENNENNNGQEVSPPPVQEEKKKPTIATRHADPTVVQHIIQKTGQKGNLNGNNSYYNHDLTRSKGFMVVSTRGGNTANNNTNNNGEGSRIRIVSSSAATPIVTSGHRPKSTVITTAASQQAPPEEEIVHPPNVNTKEDLTHTIRRPPAATPPHHNNEVKVRLYNQRNYHNNNYNAPDSLTDTMAEAQPRPIAPIPTPRVLTK</sequence>
<evidence type="ECO:0000256" key="1">
    <source>
        <dbReference type="SAM" id="MobiDB-lite"/>
    </source>
</evidence>
<feature type="compositionally biased region" description="Polar residues" evidence="1">
    <location>
        <begin position="253"/>
        <end position="274"/>
    </location>
</feature>